<protein>
    <recommendedName>
        <fullName evidence="3">SPOR domain-containing protein</fullName>
    </recommendedName>
</protein>
<dbReference type="AlphaFoldDB" id="A0A8J3AV83"/>
<gene>
    <name evidence="1" type="ORF">GCM10011430_10140</name>
</gene>
<name>A0A8J3AV83_9BURK</name>
<organism evidence="1 2">
    <name type="scientific">Oxalicibacterium solurbis</name>
    <dbReference type="NCBI Taxonomy" id="69280"/>
    <lineage>
        <taxon>Bacteria</taxon>
        <taxon>Pseudomonadati</taxon>
        <taxon>Pseudomonadota</taxon>
        <taxon>Betaproteobacteria</taxon>
        <taxon>Burkholderiales</taxon>
        <taxon>Oxalobacteraceae</taxon>
        <taxon>Oxalicibacterium</taxon>
    </lineage>
</organism>
<dbReference type="RefSeq" id="WP_188419856.1">
    <property type="nucleotide sequence ID" value="NZ_BMDP01000001.1"/>
</dbReference>
<dbReference type="SUPFAM" id="SSF110997">
    <property type="entry name" value="Sporulation related repeat"/>
    <property type="match status" value="1"/>
</dbReference>
<reference evidence="1" key="2">
    <citation type="submission" date="2020-09" db="EMBL/GenBank/DDBJ databases">
        <authorList>
            <person name="Sun Q."/>
            <person name="Sedlacek I."/>
        </authorList>
    </citation>
    <scope>NUCLEOTIDE SEQUENCE</scope>
    <source>
        <strain evidence="1">CCM 7664</strain>
    </source>
</reference>
<dbReference type="Gene3D" id="3.30.70.1070">
    <property type="entry name" value="Sporulation related repeat"/>
    <property type="match status" value="1"/>
</dbReference>
<evidence type="ECO:0000313" key="1">
    <source>
        <dbReference type="EMBL" id="GGI53840.1"/>
    </source>
</evidence>
<sequence>MLKILFGLLLAINGGLFAYQQGWLAPLQSPSREPSRLKQQLHPEQLKLVPLPASTSAASTTSSMPAAAAATTATDTQSAAVAGTCAEIGNFDAADAQRFESRLAALSLGERVTRRAIADSARHIVYIPPLGSKEAAERKAAELRKFGVEDFFIIQDNSALQWGISLGVFKTEEAANNQLAALNKKGVRSARVGGGNRIAFQLHDIDAATRGAIDKIRADFPRQQWRECAGGSAT</sequence>
<accession>A0A8J3AV83</accession>
<reference evidence="1" key="1">
    <citation type="journal article" date="2014" name="Int. J. Syst. Evol. Microbiol.">
        <title>Complete genome sequence of Corynebacterium casei LMG S-19264T (=DSM 44701T), isolated from a smear-ripened cheese.</title>
        <authorList>
            <consortium name="US DOE Joint Genome Institute (JGI-PGF)"/>
            <person name="Walter F."/>
            <person name="Albersmeier A."/>
            <person name="Kalinowski J."/>
            <person name="Ruckert C."/>
        </authorList>
    </citation>
    <scope>NUCLEOTIDE SEQUENCE</scope>
    <source>
        <strain evidence="1">CCM 7664</strain>
    </source>
</reference>
<dbReference type="InterPro" id="IPR036680">
    <property type="entry name" value="SPOR-like_sf"/>
</dbReference>
<comment type="caution">
    <text evidence="1">The sequence shown here is derived from an EMBL/GenBank/DDBJ whole genome shotgun (WGS) entry which is preliminary data.</text>
</comment>
<evidence type="ECO:0008006" key="3">
    <source>
        <dbReference type="Google" id="ProtNLM"/>
    </source>
</evidence>
<dbReference type="Proteomes" id="UP000627205">
    <property type="component" value="Unassembled WGS sequence"/>
</dbReference>
<dbReference type="EMBL" id="BMDP01000001">
    <property type="protein sequence ID" value="GGI53840.1"/>
    <property type="molecule type" value="Genomic_DNA"/>
</dbReference>
<evidence type="ECO:0000313" key="2">
    <source>
        <dbReference type="Proteomes" id="UP000627205"/>
    </source>
</evidence>
<dbReference type="GO" id="GO:0042834">
    <property type="term" value="F:peptidoglycan binding"/>
    <property type="evidence" value="ECO:0007669"/>
    <property type="project" value="InterPro"/>
</dbReference>
<proteinExistence type="predicted"/>
<keyword evidence="2" id="KW-1185">Reference proteome</keyword>